<dbReference type="EMBL" id="JACXZA010000014">
    <property type="protein sequence ID" value="MBD3922949.1"/>
    <property type="molecule type" value="Genomic_DNA"/>
</dbReference>
<dbReference type="RefSeq" id="WP_191207238.1">
    <property type="nucleotide sequence ID" value="NZ_JACXZA010000014.1"/>
</dbReference>
<evidence type="ECO:0000259" key="3">
    <source>
        <dbReference type="PROSITE" id="PS51462"/>
    </source>
</evidence>
<reference evidence="4 5" key="1">
    <citation type="submission" date="2020-09" db="EMBL/GenBank/DDBJ databases">
        <title>Paenibacillus sp. strain PR3 16S rRNA gene Genome sequencing and assembly.</title>
        <authorList>
            <person name="Kim J."/>
        </authorList>
    </citation>
    <scope>NUCLEOTIDE SEQUENCE [LARGE SCALE GENOMIC DNA]</scope>
    <source>
        <strain evidence="4 5">PR3</strain>
    </source>
</reference>
<dbReference type="InterPro" id="IPR020476">
    <property type="entry name" value="Nudix_hydrolase"/>
</dbReference>
<evidence type="ECO:0000256" key="1">
    <source>
        <dbReference type="ARBA" id="ARBA00001946"/>
    </source>
</evidence>
<name>A0ABR8N7W8_9BACL</name>
<comment type="caution">
    <text evidence="4">The sequence shown here is derived from an EMBL/GenBank/DDBJ whole genome shotgun (WGS) entry which is preliminary data.</text>
</comment>
<dbReference type="PRINTS" id="PR00502">
    <property type="entry name" value="NUDIXFAMILY"/>
</dbReference>
<sequence length="161" mass="18165">MSHVRVRCTGLIIQNDCVLLVEYNEDGIHYNLPGGGLEPGETIKEGVIREVFEETAAEVIVGPLAIVYEMAPHNQSGEYSDQEPHAVSLIFECTLTEHSVPQLPAHPDPHQSAVKWIPLRELDNIVLFPNIKDQIREYAASMRSVELIEDHQLKRQVFTNE</sequence>
<evidence type="ECO:0000313" key="4">
    <source>
        <dbReference type="EMBL" id="MBD3922949.1"/>
    </source>
</evidence>
<comment type="cofactor">
    <cofactor evidence="1">
        <name>Mg(2+)</name>
        <dbReference type="ChEBI" id="CHEBI:18420"/>
    </cofactor>
</comment>
<dbReference type="Proteomes" id="UP000609346">
    <property type="component" value="Unassembled WGS sequence"/>
</dbReference>
<dbReference type="SUPFAM" id="SSF55811">
    <property type="entry name" value="Nudix"/>
    <property type="match status" value="1"/>
</dbReference>
<evidence type="ECO:0000313" key="5">
    <source>
        <dbReference type="Proteomes" id="UP000609346"/>
    </source>
</evidence>
<proteinExistence type="predicted"/>
<feature type="domain" description="Nudix hydrolase" evidence="3">
    <location>
        <begin position="3"/>
        <end position="141"/>
    </location>
</feature>
<gene>
    <name evidence="4" type="ORF">H8B09_29850</name>
</gene>
<keyword evidence="5" id="KW-1185">Reference proteome</keyword>
<dbReference type="InterPro" id="IPR000086">
    <property type="entry name" value="NUDIX_hydrolase_dom"/>
</dbReference>
<dbReference type="InterPro" id="IPR015797">
    <property type="entry name" value="NUDIX_hydrolase-like_dom_sf"/>
</dbReference>
<dbReference type="PANTHER" id="PTHR43046">
    <property type="entry name" value="GDP-MANNOSE MANNOSYL HYDROLASE"/>
    <property type="match status" value="1"/>
</dbReference>
<keyword evidence="2" id="KW-0378">Hydrolase</keyword>
<organism evidence="4 5">
    <name type="scientific">Paenibacillus terricola</name>
    <dbReference type="NCBI Taxonomy" id="2763503"/>
    <lineage>
        <taxon>Bacteria</taxon>
        <taxon>Bacillati</taxon>
        <taxon>Bacillota</taxon>
        <taxon>Bacilli</taxon>
        <taxon>Bacillales</taxon>
        <taxon>Paenibacillaceae</taxon>
        <taxon>Paenibacillus</taxon>
    </lineage>
</organism>
<dbReference type="CDD" id="cd18880">
    <property type="entry name" value="NUDIX_ADPRase"/>
    <property type="match status" value="1"/>
</dbReference>
<dbReference type="Pfam" id="PF00293">
    <property type="entry name" value="NUDIX"/>
    <property type="match status" value="1"/>
</dbReference>
<accession>A0ABR8N7W8</accession>
<protein>
    <submittedName>
        <fullName evidence="4">NUDIX domain-containing protein</fullName>
    </submittedName>
</protein>
<evidence type="ECO:0000256" key="2">
    <source>
        <dbReference type="ARBA" id="ARBA00022801"/>
    </source>
</evidence>
<dbReference type="PROSITE" id="PS51462">
    <property type="entry name" value="NUDIX"/>
    <property type="match status" value="1"/>
</dbReference>
<dbReference type="PANTHER" id="PTHR43046:SF14">
    <property type="entry name" value="MUTT_NUDIX FAMILY PROTEIN"/>
    <property type="match status" value="1"/>
</dbReference>
<dbReference type="Gene3D" id="3.90.79.10">
    <property type="entry name" value="Nucleoside Triphosphate Pyrophosphohydrolase"/>
    <property type="match status" value="1"/>
</dbReference>